<evidence type="ECO:0000313" key="10">
    <source>
        <dbReference type="EMBL" id="KAJ4397784.1"/>
    </source>
</evidence>
<comment type="pathway">
    <text evidence="1 8">Purine metabolism; guanine degradation; xanthine from guanine: step 1/1.</text>
</comment>
<dbReference type="EC" id="3.5.4.3" evidence="8"/>
<evidence type="ECO:0000256" key="7">
    <source>
        <dbReference type="ARBA" id="ARBA00056079"/>
    </source>
</evidence>
<comment type="catalytic activity">
    <reaction evidence="6 8">
        <text>guanine + H2O + H(+) = xanthine + NH4(+)</text>
        <dbReference type="Rhea" id="RHEA:14665"/>
        <dbReference type="ChEBI" id="CHEBI:15377"/>
        <dbReference type="ChEBI" id="CHEBI:15378"/>
        <dbReference type="ChEBI" id="CHEBI:16235"/>
        <dbReference type="ChEBI" id="CHEBI:17712"/>
        <dbReference type="ChEBI" id="CHEBI:28938"/>
        <dbReference type="EC" id="3.5.4.3"/>
    </reaction>
</comment>
<evidence type="ECO:0000256" key="2">
    <source>
        <dbReference type="ARBA" id="ARBA00006745"/>
    </source>
</evidence>
<dbReference type="InterPro" id="IPR011059">
    <property type="entry name" value="Metal-dep_hydrolase_composite"/>
</dbReference>
<dbReference type="PANTHER" id="PTHR11271:SF49">
    <property type="entry name" value="GUANINE DEAMINASE"/>
    <property type="match status" value="1"/>
</dbReference>
<dbReference type="NCBIfam" id="TIGR02967">
    <property type="entry name" value="guan_deamin"/>
    <property type="match status" value="1"/>
</dbReference>
<dbReference type="Gene3D" id="2.30.40.10">
    <property type="entry name" value="Urease, subunit C, domain 1"/>
    <property type="match status" value="1"/>
</dbReference>
<dbReference type="EMBL" id="JAPEVB010000001">
    <property type="protein sequence ID" value="KAJ4397784.1"/>
    <property type="molecule type" value="Genomic_DNA"/>
</dbReference>
<evidence type="ECO:0000259" key="9">
    <source>
        <dbReference type="Pfam" id="PF01979"/>
    </source>
</evidence>
<keyword evidence="5 8" id="KW-0862">Zinc</keyword>
<dbReference type="GO" id="GO:0006147">
    <property type="term" value="P:guanine catabolic process"/>
    <property type="evidence" value="ECO:0007669"/>
    <property type="project" value="UniProtKB-UniRule"/>
</dbReference>
<dbReference type="Pfam" id="PF01979">
    <property type="entry name" value="Amidohydro_1"/>
    <property type="match status" value="1"/>
</dbReference>
<feature type="domain" description="Amidohydrolase-related" evidence="9">
    <location>
        <begin position="75"/>
        <end position="452"/>
    </location>
</feature>
<dbReference type="OrthoDB" id="194468at2759"/>
<dbReference type="GO" id="GO:0005829">
    <property type="term" value="C:cytosol"/>
    <property type="evidence" value="ECO:0007669"/>
    <property type="project" value="TreeGrafter"/>
</dbReference>
<dbReference type="Proteomes" id="UP001140453">
    <property type="component" value="Unassembled WGS sequence"/>
</dbReference>
<evidence type="ECO:0000256" key="4">
    <source>
        <dbReference type="ARBA" id="ARBA00022801"/>
    </source>
</evidence>
<comment type="similarity">
    <text evidence="2 8">Belongs to the metallo-dependent hydrolases superfamily. ATZ/TRZ family.</text>
</comment>
<keyword evidence="3 8" id="KW-0479">Metal-binding</keyword>
<comment type="cofactor">
    <cofactor evidence="8">
        <name>Zn(2+)</name>
        <dbReference type="ChEBI" id="CHEBI:29105"/>
    </cofactor>
    <text evidence="8">Binds 1 zinc ion per subunit.</text>
</comment>
<keyword evidence="11" id="KW-1185">Reference proteome</keyword>
<protein>
    <recommendedName>
        <fullName evidence="8">Guanine deaminase</fullName>
        <shortName evidence="8">Guanase</shortName>
        <ecNumber evidence="8">3.5.4.3</ecNumber>
    </recommendedName>
    <alternativeName>
        <fullName evidence="8">Guanine aminohydrolase</fullName>
    </alternativeName>
</protein>
<accession>A0A9W8Z6M7</accession>
<evidence type="ECO:0000256" key="5">
    <source>
        <dbReference type="ARBA" id="ARBA00022833"/>
    </source>
</evidence>
<dbReference type="Gene3D" id="3.20.20.140">
    <property type="entry name" value="Metal-dependent hydrolases"/>
    <property type="match status" value="1"/>
</dbReference>
<dbReference type="GO" id="GO:0008270">
    <property type="term" value="F:zinc ion binding"/>
    <property type="evidence" value="ECO:0007669"/>
    <property type="project" value="UniProtKB-UniRule"/>
</dbReference>
<dbReference type="InterPro" id="IPR032466">
    <property type="entry name" value="Metal_Hydrolase"/>
</dbReference>
<dbReference type="InterPro" id="IPR006680">
    <property type="entry name" value="Amidohydro-rel"/>
</dbReference>
<reference evidence="10" key="1">
    <citation type="submission" date="2022-10" db="EMBL/GenBank/DDBJ databases">
        <title>Tapping the CABI collections for fungal endophytes: first genome assemblies for Collariella, Neodidymelliopsis, Ascochyta clinopodiicola, Didymella pomorum, Didymosphaeria variabile, Neocosmospora piperis and Neocucurbitaria cava.</title>
        <authorList>
            <person name="Hill R."/>
        </authorList>
    </citation>
    <scope>NUCLEOTIDE SEQUENCE</scope>
    <source>
        <strain evidence="10">IMI 355082</strain>
    </source>
</reference>
<evidence type="ECO:0000256" key="1">
    <source>
        <dbReference type="ARBA" id="ARBA00004984"/>
    </source>
</evidence>
<evidence type="ECO:0000256" key="6">
    <source>
        <dbReference type="ARBA" id="ARBA00051148"/>
    </source>
</evidence>
<evidence type="ECO:0000256" key="3">
    <source>
        <dbReference type="ARBA" id="ARBA00022723"/>
    </source>
</evidence>
<organism evidence="10 11">
    <name type="scientific">Gnomoniopsis smithogilvyi</name>
    <dbReference type="NCBI Taxonomy" id="1191159"/>
    <lineage>
        <taxon>Eukaryota</taxon>
        <taxon>Fungi</taxon>
        <taxon>Dikarya</taxon>
        <taxon>Ascomycota</taxon>
        <taxon>Pezizomycotina</taxon>
        <taxon>Sordariomycetes</taxon>
        <taxon>Sordariomycetidae</taxon>
        <taxon>Diaporthales</taxon>
        <taxon>Gnomoniaceae</taxon>
        <taxon>Gnomoniopsis</taxon>
    </lineage>
</organism>
<name>A0A9W8Z6M7_9PEZI</name>
<proteinExistence type="inferred from homology"/>
<dbReference type="InterPro" id="IPR051607">
    <property type="entry name" value="Metallo-dep_hydrolases"/>
</dbReference>
<dbReference type="SUPFAM" id="SSF51556">
    <property type="entry name" value="Metallo-dependent hydrolases"/>
    <property type="match status" value="1"/>
</dbReference>
<comment type="function">
    <text evidence="7 8">Catalyzes the hydrolytic deamination of guanine, producing xanthine and ammonia.</text>
</comment>
<evidence type="ECO:0000256" key="8">
    <source>
        <dbReference type="RuleBase" id="RU366009"/>
    </source>
</evidence>
<sequence length="453" mass="49624">MGQQKALLFHGAVIHSVSPTDLEILESALIITDTDGQIILFEKNADHVPDVLNLPTHPDLKIDDVEIHRLSEGEFLIPGLIDTHNHAPQYPQRGQGQGLHILDWLSAVTFPKEAKFADPEYARRVYARCIDGFLKQGITTAAYYASAHGEATRILADLCLAKGQRALVGKCNMDRNAPDYYRDASVEESLAVTEECIAHIRRIDPHSTLVQPVLTPRFAITCDPAALAGLGAIAAREPDLPIQTHFNEARQEMAATKELFPQFACETDLYAHFGLLGPRSILAHCCYMSEYELQRFVELGCGIAHCPVSNMTIGGGFMTAPVREFLRRGIKVGLGTDSGGGFSSSVLDAMRQALIASNAREVMSEGKDKGLAIEELFYMATLGGARVCSLEGKVGNFAVGKEFDACLISTVVEDQIMTMVEADDTLKVVFEKFAMTGDDRNITHVFVRGRRVK</sequence>
<evidence type="ECO:0000313" key="11">
    <source>
        <dbReference type="Proteomes" id="UP001140453"/>
    </source>
</evidence>
<dbReference type="GO" id="GO:0008892">
    <property type="term" value="F:guanine deaminase activity"/>
    <property type="evidence" value="ECO:0007669"/>
    <property type="project" value="UniProtKB-UniRule"/>
</dbReference>
<gene>
    <name evidence="10" type="ORF">N0V93_002021</name>
</gene>
<dbReference type="AlphaFoldDB" id="A0A9W8Z6M7"/>
<dbReference type="FunFam" id="3.20.20.140:FF:000022">
    <property type="entry name" value="Guanine deaminase"/>
    <property type="match status" value="1"/>
</dbReference>
<keyword evidence="4 8" id="KW-0378">Hydrolase</keyword>
<dbReference type="InterPro" id="IPR014311">
    <property type="entry name" value="Guanine_deaminase"/>
</dbReference>
<comment type="caution">
    <text evidence="10">The sequence shown here is derived from an EMBL/GenBank/DDBJ whole genome shotgun (WGS) entry which is preliminary data.</text>
</comment>
<dbReference type="PANTHER" id="PTHR11271">
    <property type="entry name" value="GUANINE DEAMINASE"/>
    <property type="match status" value="1"/>
</dbReference>